<evidence type="ECO:0000313" key="3">
    <source>
        <dbReference type="Proteomes" id="UP000299102"/>
    </source>
</evidence>
<reference evidence="2 3" key="1">
    <citation type="journal article" date="2019" name="Commun. Biol.">
        <title>The bagworm genome reveals a unique fibroin gene that provides high tensile strength.</title>
        <authorList>
            <person name="Kono N."/>
            <person name="Nakamura H."/>
            <person name="Ohtoshi R."/>
            <person name="Tomita M."/>
            <person name="Numata K."/>
            <person name="Arakawa K."/>
        </authorList>
    </citation>
    <scope>NUCLEOTIDE SEQUENCE [LARGE SCALE GENOMIC DNA]</scope>
</reference>
<name>A0A4C1UPJ6_EUMVA</name>
<dbReference type="EMBL" id="BGZK01000200">
    <property type="protein sequence ID" value="GBP27876.1"/>
    <property type="molecule type" value="Genomic_DNA"/>
</dbReference>
<evidence type="ECO:0000313" key="2">
    <source>
        <dbReference type="EMBL" id="GBP27876.1"/>
    </source>
</evidence>
<sequence length="148" mass="16163">MADTLTYGDRKLVAGSSRSSVLYSGFPDVRATDDRVDGEGATILGVDGSNGSTGDGRRDQVRRHELRARRQQQACRNRRALLEKASWAVVSAAAGGCHGSCSKDLSFSPSLGEPRCRPPPSISTAQESRWRPVNGVVPTDIYMYLRWH</sequence>
<protein>
    <submittedName>
        <fullName evidence="2">Uncharacterized protein</fullName>
    </submittedName>
</protein>
<evidence type="ECO:0000256" key="1">
    <source>
        <dbReference type="SAM" id="MobiDB-lite"/>
    </source>
</evidence>
<feature type="region of interest" description="Disordered" evidence="1">
    <location>
        <begin position="108"/>
        <end position="127"/>
    </location>
</feature>
<gene>
    <name evidence="2" type="ORF">EVAR_14065_1</name>
</gene>
<comment type="caution">
    <text evidence="2">The sequence shown here is derived from an EMBL/GenBank/DDBJ whole genome shotgun (WGS) entry which is preliminary data.</text>
</comment>
<keyword evidence="3" id="KW-1185">Reference proteome</keyword>
<feature type="region of interest" description="Disordered" evidence="1">
    <location>
        <begin position="40"/>
        <end position="64"/>
    </location>
</feature>
<proteinExistence type="predicted"/>
<dbReference type="AlphaFoldDB" id="A0A4C1UPJ6"/>
<dbReference type="Proteomes" id="UP000299102">
    <property type="component" value="Unassembled WGS sequence"/>
</dbReference>
<organism evidence="2 3">
    <name type="scientific">Eumeta variegata</name>
    <name type="common">Bagworm moth</name>
    <name type="synonym">Eumeta japonica</name>
    <dbReference type="NCBI Taxonomy" id="151549"/>
    <lineage>
        <taxon>Eukaryota</taxon>
        <taxon>Metazoa</taxon>
        <taxon>Ecdysozoa</taxon>
        <taxon>Arthropoda</taxon>
        <taxon>Hexapoda</taxon>
        <taxon>Insecta</taxon>
        <taxon>Pterygota</taxon>
        <taxon>Neoptera</taxon>
        <taxon>Endopterygota</taxon>
        <taxon>Lepidoptera</taxon>
        <taxon>Glossata</taxon>
        <taxon>Ditrysia</taxon>
        <taxon>Tineoidea</taxon>
        <taxon>Psychidae</taxon>
        <taxon>Oiketicinae</taxon>
        <taxon>Eumeta</taxon>
    </lineage>
</organism>
<accession>A0A4C1UPJ6</accession>